<evidence type="ECO:0000313" key="4">
    <source>
        <dbReference type="Proteomes" id="UP001596356"/>
    </source>
</evidence>
<protein>
    <submittedName>
        <fullName evidence="3">Aldehyde dehydrogenase family protein</fullName>
    </submittedName>
</protein>
<gene>
    <name evidence="3" type="ORF">ACFQBT_14845</name>
</gene>
<dbReference type="SUPFAM" id="SSF53720">
    <property type="entry name" value="ALDH-like"/>
    <property type="match status" value="1"/>
</dbReference>
<dbReference type="InterPro" id="IPR015590">
    <property type="entry name" value="Aldehyde_DH_dom"/>
</dbReference>
<reference evidence="4" key="1">
    <citation type="journal article" date="2019" name="Int. J. Syst. Evol. Microbiol.">
        <title>The Global Catalogue of Microorganisms (GCM) 10K type strain sequencing project: providing services to taxonomists for standard genome sequencing and annotation.</title>
        <authorList>
            <consortium name="The Broad Institute Genomics Platform"/>
            <consortium name="The Broad Institute Genome Sequencing Center for Infectious Disease"/>
            <person name="Wu L."/>
            <person name="Ma J."/>
        </authorList>
    </citation>
    <scope>NUCLEOTIDE SEQUENCE [LARGE SCALE GENOMIC DNA]</scope>
    <source>
        <strain evidence="4">NBRC 106593</strain>
    </source>
</reference>
<dbReference type="InterPro" id="IPR016162">
    <property type="entry name" value="Ald_DH_N"/>
</dbReference>
<dbReference type="Pfam" id="PF00171">
    <property type="entry name" value="Aldedh"/>
    <property type="match status" value="1"/>
</dbReference>
<name>A0ABW2AVW6_9MICO</name>
<dbReference type="Proteomes" id="UP001596356">
    <property type="component" value="Unassembled WGS sequence"/>
</dbReference>
<evidence type="ECO:0000256" key="1">
    <source>
        <dbReference type="ARBA" id="ARBA00023002"/>
    </source>
</evidence>
<evidence type="ECO:0000313" key="3">
    <source>
        <dbReference type="EMBL" id="MFC6715010.1"/>
    </source>
</evidence>
<organism evidence="3 4">
    <name type="scientific">Branchiibius cervicis</name>
    <dbReference type="NCBI Taxonomy" id="908252"/>
    <lineage>
        <taxon>Bacteria</taxon>
        <taxon>Bacillati</taxon>
        <taxon>Actinomycetota</taxon>
        <taxon>Actinomycetes</taxon>
        <taxon>Micrococcales</taxon>
        <taxon>Dermacoccaceae</taxon>
        <taxon>Branchiibius</taxon>
    </lineage>
</organism>
<sequence length="502" mass="54652">MSTITDVRHYPMYIDGQWVDADERADVIDPATAEVIGTVPMGGVADTDRAVAAALAAHRRGDWRSRTPEERAEVMERIVEILNERMDDLVELHVRENGVTIRQAMAFHVGYAISHLQYFADLARSYEFERSGKLLSYPTAAAGLIRREPIGVVAGIVPWNFPLLLAIWKIGPALAAGNCIVIKPDLQTPLTLLEFARAAEEAGLPAGVLNVVTGDGPEVGGRLADHPDVRKIAFTGSTAVGREIQARASVNVKRTTLELGGKGPNVILEDADLDTAVDAALFACCLYQGQACESGTRLILPSCLHDEFVERMVRRAADIRLGDPADFDTDMGPIINAKQKQRILDYIALAETEGATVAYRGTAPDGPGFWVAPTILTDVTNDMTVAREEIFGPVLCVLKADTVAEAIAIANDTEYGLSAGVWSEDVDAALDVARQLESGTVWVNDWHMVNAEYPFGGYKQSGLGRELGPHALDEYTEEKFIHIDLSRDKSRRVYDIVLPESS</sequence>
<feature type="domain" description="Aldehyde dehydrogenase" evidence="2">
    <location>
        <begin position="18"/>
        <end position="480"/>
    </location>
</feature>
<evidence type="ECO:0000259" key="2">
    <source>
        <dbReference type="Pfam" id="PF00171"/>
    </source>
</evidence>
<dbReference type="PANTHER" id="PTHR11699">
    <property type="entry name" value="ALDEHYDE DEHYDROGENASE-RELATED"/>
    <property type="match status" value="1"/>
</dbReference>
<proteinExistence type="predicted"/>
<keyword evidence="1" id="KW-0560">Oxidoreductase</keyword>
<dbReference type="Gene3D" id="3.40.309.10">
    <property type="entry name" value="Aldehyde Dehydrogenase, Chain A, domain 2"/>
    <property type="match status" value="1"/>
</dbReference>
<dbReference type="InterPro" id="IPR016163">
    <property type="entry name" value="Ald_DH_C"/>
</dbReference>
<dbReference type="InterPro" id="IPR016161">
    <property type="entry name" value="Ald_DH/histidinol_DH"/>
</dbReference>
<dbReference type="RefSeq" id="WP_377823805.1">
    <property type="nucleotide sequence ID" value="NZ_JBHSWJ010000002.1"/>
</dbReference>
<dbReference type="EMBL" id="JBHSWJ010000002">
    <property type="protein sequence ID" value="MFC6715010.1"/>
    <property type="molecule type" value="Genomic_DNA"/>
</dbReference>
<dbReference type="Gene3D" id="3.40.605.10">
    <property type="entry name" value="Aldehyde Dehydrogenase, Chain A, domain 1"/>
    <property type="match status" value="1"/>
</dbReference>
<accession>A0ABW2AVW6</accession>
<keyword evidence="4" id="KW-1185">Reference proteome</keyword>
<comment type="caution">
    <text evidence="3">The sequence shown here is derived from an EMBL/GenBank/DDBJ whole genome shotgun (WGS) entry which is preliminary data.</text>
</comment>